<dbReference type="Pfam" id="PF13599">
    <property type="entry name" value="Pentapeptide_4"/>
    <property type="match status" value="1"/>
</dbReference>
<sequence length="244" mass="27785">MAAYLAGERRFQRLQARRRGLRRGVARARPFLAHLAARCRSGQGQHGARRVRRHRFLRARFDQTQLDELRAQGCDFSDAKLVDLTLDKARLSDCRFDRAHLSSVDFLDESELHRVRFDHARLRKVSWYNCAVSGMIFAGAALDTCDWTDSECHGGIDFSDARVESTCFVGSSKLGGANFQRAVLIDCNLRERGARRRRLHRMPGWTAPISRTPRCARPRWWAPMRGTRASCAPTSPAQRSSVQT</sequence>
<comment type="caution">
    <text evidence="1">The sequence shown here is derived from an EMBL/GenBank/DDBJ whole genome shotgun (WGS) entry which is preliminary data.</text>
</comment>
<reference evidence="1" key="1">
    <citation type="submission" date="2022-01" db="EMBL/GenBank/DDBJ databases">
        <title>Genome Sequence Resource for Two Populations of Ditylenchus destructor, the Migratory Endoparasitic Phytonematode.</title>
        <authorList>
            <person name="Zhang H."/>
            <person name="Lin R."/>
            <person name="Xie B."/>
        </authorList>
    </citation>
    <scope>NUCLEOTIDE SEQUENCE</scope>
    <source>
        <strain evidence="1">BazhouSP</strain>
    </source>
</reference>
<accession>A0AAD4MF00</accession>
<dbReference type="InterPro" id="IPR001646">
    <property type="entry name" value="5peptide_repeat"/>
</dbReference>
<dbReference type="SUPFAM" id="SSF141571">
    <property type="entry name" value="Pentapeptide repeat-like"/>
    <property type="match status" value="1"/>
</dbReference>
<gene>
    <name evidence="1" type="ORF">DdX_21796</name>
</gene>
<dbReference type="EMBL" id="JAKKPZ010000906">
    <property type="protein sequence ID" value="KAI1691575.1"/>
    <property type="molecule type" value="Genomic_DNA"/>
</dbReference>
<evidence type="ECO:0000313" key="1">
    <source>
        <dbReference type="EMBL" id="KAI1691575.1"/>
    </source>
</evidence>
<name>A0AAD4MF00_9BILA</name>
<dbReference type="PANTHER" id="PTHR14136">
    <property type="entry name" value="BTB_POZ DOMAIN-CONTAINING PROTEIN KCTD9"/>
    <property type="match status" value="1"/>
</dbReference>
<evidence type="ECO:0000313" key="2">
    <source>
        <dbReference type="Proteomes" id="UP001201812"/>
    </source>
</evidence>
<organism evidence="1 2">
    <name type="scientific">Ditylenchus destructor</name>
    <dbReference type="NCBI Taxonomy" id="166010"/>
    <lineage>
        <taxon>Eukaryota</taxon>
        <taxon>Metazoa</taxon>
        <taxon>Ecdysozoa</taxon>
        <taxon>Nematoda</taxon>
        <taxon>Chromadorea</taxon>
        <taxon>Rhabditida</taxon>
        <taxon>Tylenchina</taxon>
        <taxon>Tylenchomorpha</taxon>
        <taxon>Sphaerularioidea</taxon>
        <taxon>Anguinidae</taxon>
        <taxon>Anguininae</taxon>
        <taxon>Ditylenchus</taxon>
    </lineage>
</organism>
<proteinExistence type="predicted"/>
<dbReference type="PANTHER" id="PTHR14136:SF17">
    <property type="entry name" value="BTB_POZ DOMAIN-CONTAINING PROTEIN KCTD9"/>
    <property type="match status" value="1"/>
</dbReference>
<protein>
    <submittedName>
        <fullName evidence="1">Pentapeptide repeats (9 copies) domain-containing protein</fullName>
    </submittedName>
</protein>
<dbReference type="Proteomes" id="UP001201812">
    <property type="component" value="Unassembled WGS sequence"/>
</dbReference>
<dbReference type="Gene3D" id="2.160.20.80">
    <property type="entry name" value="E3 ubiquitin-protein ligase SopA"/>
    <property type="match status" value="1"/>
</dbReference>
<keyword evidence="2" id="KW-1185">Reference proteome</keyword>
<dbReference type="AlphaFoldDB" id="A0AAD4MF00"/>
<dbReference type="InterPro" id="IPR051082">
    <property type="entry name" value="Pentapeptide-BTB/POZ_domain"/>
</dbReference>